<reference evidence="2 3" key="1">
    <citation type="submission" date="2023-10" db="EMBL/GenBank/DDBJ databases">
        <title>Marimonas sp. nov. isolated from tidal mud flat.</title>
        <authorList>
            <person name="Jaincy N.J."/>
            <person name="Srinivasan S."/>
            <person name="Lee S.-S."/>
        </authorList>
    </citation>
    <scope>NUCLEOTIDE SEQUENCE [LARGE SCALE GENOMIC DNA]</scope>
    <source>
        <strain evidence="2 3">MJ-SS3</strain>
    </source>
</reference>
<comment type="caution">
    <text evidence="2">The sequence shown here is derived from an EMBL/GenBank/DDBJ whole genome shotgun (WGS) entry which is preliminary data.</text>
</comment>
<dbReference type="SUPFAM" id="SSF159888">
    <property type="entry name" value="YdhG-like"/>
    <property type="match status" value="1"/>
</dbReference>
<dbReference type="EMBL" id="JAWHTF010000002">
    <property type="protein sequence ID" value="MDU8885425.1"/>
    <property type="molecule type" value="Genomic_DNA"/>
</dbReference>
<keyword evidence="3" id="KW-1185">Reference proteome</keyword>
<feature type="domain" description="YdhG-like" evidence="1">
    <location>
        <begin position="17"/>
        <end position="112"/>
    </location>
</feature>
<dbReference type="InterPro" id="IPR016786">
    <property type="entry name" value="YdeI_bac"/>
</dbReference>
<gene>
    <name evidence="2" type="ORF">RXV94_04575</name>
</gene>
<dbReference type="Gene3D" id="3.90.1150.200">
    <property type="match status" value="1"/>
</dbReference>
<dbReference type="Proteomes" id="UP001268651">
    <property type="component" value="Unassembled WGS sequence"/>
</dbReference>
<organism evidence="2 3">
    <name type="scientific">Gilvirhabdus luticola</name>
    <dbReference type="NCBI Taxonomy" id="3079858"/>
    <lineage>
        <taxon>Bacteria</taxon>
        <taxon>Pseudomonadati</taxon>
        <taxon>Bacteroidota</taxon>
        <taxon>Flavobacteriia</taxon>
        <taxon>Flavobacteriales</taxon>
        <taxon>Flavobacteriaceae</taxon>
        <taxon>Gilvirhabdus</taxon>
    </lineage>
</organism>
<evidence type="ECO:0000313" key="2">
    <source>
        <dbReference type="EMBL" id="MDU8885425.1"/>
    </source>
</evidence>
<dbReference type="Pfam" id="PF08818">
    <property type="entry name" value="DUF1801"/>
    <property type="match status" value="1"/>
</dbReference>
<accession>A0ABU3U4T5</accession>
<name>A0ABU3U4T5_9FLAO</name>
<dbReference type="InterPro" id="IPR014922">
    <property type="entry name" value="YdhG-like"/>
</dbReference>
<dbReference type="Pfam" id="PF13376">
    <property type="entry name" value="OmdA"/>
    <property type="match status" value="1"/>
</dbReference>
<sequence length="199" mass="23000">MKKVTSVEEYIETHDKWSEALAILRDIINATELEETLKWSAPVYSLNGKNVLGLGAFKNHFGLWFFNGVFLKDEKKLLLNAQEKTKAMRQMRFESVDEIDKNAVLDYVKEAIENQKLGKEIKPEKTTKKAFTIPDELQQVLKKNTELKTGFEALSPYKQKEYCEYITTAKREATKQTRIEKIAPMILQGIGLNDKYKNC</sequence>
<evidence type="ECO:0000313" key="3">
    <source>
        <dbReference type="Proteomes" id="UP001268651"/>
    </source>
</evidence>
<protein>
    <submittedName>
        <fullName evidence="2">YdeI/OmpD-associated family protein</fullName>
    </submittedName>
</protein>
<dbReference type="RefSeq" id="WP_316661305.1">
    <property type="nucleotide sequence ID" value="NZ_JAWHTF010000002.1"/>
</dbReference>
<proteinExistence type="predicted"/>
<dbReference type="PIRSF" id="PIRSF021308">
    <property type="entry name" value="UCP021308"/>
    <property type="match status" value="1"/>
</dbReference>
<evidence type="ECO:0000259" key="1">
    <source>
        <dbReference type="Pfam" id="PF08818"/>
    </source>
</evidence>